<protein>
    <submittedName>
        <fullName evidence="3">Uncharacterized protein</fullName>
    </submittedName>
</protein>
<proteinExistence type="predicted"/>
<evidence type="ECO:0000313" key="3">
    <source>
        <dbReference type="EnsemblMetazoa" id="CLYHEMP024915.1"/>
    </source>
</evidence>
<keyword evidence="2" id="KW-1133">Transmembrane helix</keyword>
<keyword evidence="2" id="KW-0812">Transmembrane</keyword>
<accession>A0A7M5XLE8</accession>
<name>A0A7M5XLE8_9CNID</name>
<evidence type="ECO:0000313" key="4">
    <source>
        <dbReference type="Proteomes" id="UP000594262"/>
    </source>
</evidence>
<organism evidence="3 4">
    <name type="scientific">Clytia hemisphaerica</name>
    <dbReference type="NCBI Taxonomy" id="252671"/>
    <lineage>
        <taxon>Eukaryota</taxon>
        <taxon>Metazoa</taxon>
        <taxon>Cnidaria</taxon>
        <taxon>Hydrozoa</taxon>
        <taxon>Hydroidolina</taxon>
        <taxon>Leptothecata</taxon>
        <taxon>Obeliida</taxon>
        <taxon>Clytiidae</taxon>
        <taxon>Clytia</taxon>
    </lineage>
</organism>
<evidence type="ECO:0000256" key="2">
    <source>
        <dbReference type="SAM" id="Phobius"/>
    </source>
</evidence>
<dbReference type="EnsemblMetazoa" id="CLYHEMT024915.1">
    <property type="protein sequence ID" value="CLYHEMP024915.1"/>
    <property type="gene ID" value="CLYHEMG024915"/>
</dbReference>
<feature type="transmembrane region" description="Helical" evidence="2">
    <location>
        <begin position="24"/>
        <end position="42"/>
    </location>
</feature>
<keyword evidence="2" id="KW-0472">Membrane</keyword>
<evidence type="ECO:0000256" key="1">
    <source>
        <dbReference type="SAM" id="MobiDB-lite"/>
    </source>
</evidence>
<keyword evidence="4" id="KW-1185">Reference proteome</keyword>
<dbReference type="Proteomes" id="UP000594262">
    <property type="component" value="Unplaced"/>
</dbReference>
<reference evidence="3" key="1">
    <citation type="submission" date="2021-01" db="UniProtKB">
        <authorList>
            <consortium name="EnsemblMetazoa"/>
        </authorList>
    </citation>
    <scope>IDENTIFICATION</scope>
</reference>
<dbReference type="AlphaFoldDB" id="A0A7M5XLE8"/>
<feature type="region of interest" description="Disordered" evidence="1">
    <location>
        <begin position="137"/>
        <end position="156"/>
    </location>
</feature>
<sequence>MPKDDTLVDNFVTVTKRLPLKARFLVGICLIVVVFELISGVVELNEDNEYATGRLRNKRPQDIAKIRERKEISQETIWDFSHGSVSVDRSNEFNAQQKQFVHIHRNPKYNTVSNNNKDTKVIFGDTHGRLSELELKHEDQRNSTSTEAPANEQLVI</sequence>